<organism evidence="2 3">
    <name type="scientific">Candidatus Staskawiczbacteria bacterium RIFCSPHIGHO2_02_FULL_33_16</name>
    <dbReference type="NCBI Taxonomy" id="1802204"/>
    <lineage>
        <taxon>Bacteria</taxon>
        <taxon>Candidatus Staskawicziibacteriota</taxon>
    </lineage>
</organism>
<sequence length="112" mass="12074">MNKKLVLFSVLATLLVLPVIGLAGFNPGDPPASDADLSVIQLIDVIISFIWPIVVIVVIILFTVSAFIFLTAQGNPEEVARARQAFIWGVAGTVVIFIAWSIPFIIRNTLGV</sequence>
<dbReference type="Proteomes" id="UP000179183">
    <property type="component" value="Unassembled WGS sequence"/>
</dbReference>
<accession>A0A1G2HXK9</accession>
<reference evidence="2 3" key="1">
    <citation type="journal article" date="2016" name="Nat. Commun.">
        <title>Thousands of microbial genomes shed light on interconnected biogeochemical processes in an aquifer system.</title>
        <authorList>
            <person name="Anantharaman K."/>
            <person name="Brown C.T."/>
            <person name="Hug L.A."/>
            <person name="Sharon I."/>
            <person name="Castelle C.J."/>
            <person name="Probst A.J."/>
            <person name="Thomas B.C."/>
            <person name="Singh A."/>
            <person name="Wilkins M.J."/>
            <person name="Karaoz U."/>
            <person name="Brodie E.L."/>
            <person name="Williams K.H."/>
            <person name="Hubbard S.S."/>
            <person name="Banfield J.F."/>
        </authorList>
    </citation>
    <scope>NUCLEOTIDE SEQUENCE [LARGE SCALE GENOMIC DNA]</scope>
</reference>
<feature type="transmembrane region" description="Helical" evidence="1">
    <location>
        <begin position="45"/>
        <end position="73"/>
    </location>
</feature>
<comment type="caution">
    <text evidence="2">The sequence shown here is derived from an EMBL/GenBank/DDBJ whole genome shotgun (WGS) entry which is preliminary data.</text>
</comment>
<keyword evidence="1" id="KW-0472">Membrane</keyword>
<evidence type="ECO:0000313" key="3">
    <source>
        <dbReference type="Proteomes" id="UP000179183"/>
    </source>
</evidence>
<dbReference type="InterPro" id="IPR043993">
    <property type="entry name" value="T4SS_pilin"/>
</dbReference>
<name>A0A1G2HXK9_9BACT</name>
<dbReference type="EMBL" id="MHOQ01000009">
    <property type="protein sequence ID" value="OGZ67225.1"/>
    <property type="molecule type" value="Genomic_DNA"/>
</dbReference>
<gene>
    <name evidence="2" type="ORF">A3D34_00360</name>
</gene>
<keyword evidence="1" id="KW-0812">Transmembrane</keyword>
<dbReference type="AlphaFoldDB" id="A0A1G2HXK9"/>
<feature type="transmembrane region" description="Helical" evidence="1">
    <location>
        <begin position="85"/>
        <end position="106"/>
    </location>
</feature>
<protein>
    <submittedName>
        <fullName evidence="2">Uncharacterized protein</fullName>
    </submittedName>
</protein>
<evidence type="ECO:0000256" key="1">
    <source>
        <dbReference type="SAM" id="Phobius"/>
    </source>
</evidence>
<dbReference type="Pfam" id="PF18895">
    <property type="entry name" value="T4SS_pilin"/>
    <property type="match status" value="1"/>
</dbReference>
<keyword evidence="1" id="KW-1133">Transmembrane helix</keyword>
<proteinExistence type="predicted"/>
<evidence type="ECO:0000313" key="2">
    <source>
        <dbReference type="EMBL" id="OGZ67225.1"/>
    </source>
</evidence>